<keyword evidence="8" id="KW-0067">ATP-binding</keyword>
<dbReference type="Gene3D" id="2.40.50.140">
    <property type="entry name" value="Nucleic acid-binding proteins"/>
    <property type="match status" value="1"/>
</dbReference>
<dbReference type="HOGENOM" id="CLU_087936_3_0_9"/>
<dbReference type="Proteomes" id="UP000010797">
    <property type="component" value="Chromosome"/>
</dbReference>
<dbReference type="GO" id="GO:0000400">
    <property type="term" value="F:four-way junction DNA binding"/>
    <property type="evidence" value="ECO:0007669"/>
    <property type="project" value="UniProtKB-UniRule"/>
</dbReference>
<dbReference type="InterPro" id="IPR012340">
    <property type="entry name" value="NA-bd_OB-fold"/>
</dbReference>
<dbReference type="InterPro" id="IPR011114">
    <property type="entry name" value="RuvA_C"/>
</dbReference>
<keyword evidence="4 6" id="KW-0233">DNA recombination</keyword>
<sequence length="203" mass="21827">MIGMLRGKVWEIQTDKLIVDVQGVGYLIATPYGLLTKVHPGQEVTIYTHVILREDELALYGFSSITEKEIFLMLLTVSGIGPKAALAILSTLGTGQTESAIASENVTLLTKVPGIGKKTAQRLILELKEKFKDRVISVDGEDSSVSMPLLASGSEAMETLLALGFSQEEAKKALQSLPATEQGMSTEEQVRLALRSLAAIKPA</sequence>
<keyword evidence="3 6" id="KW-0238">DNA-binding</keyword>
<dbReference type="eggNOG" id="COG0632">
    <property type="taxonomic scope" value="Bacteria"/>
</dbReference>
<dbReference type="GO" id="GO:0005737">
    <property type="term" value="C:cytoplasm"/>
    <property type="evidence" value="ECO:0007669"/>
    <property type="project" value="UniProtKB-SubCell"/>
</dbReference>
<comment type="function">
    <text evidence="6">The RuvA-RuvB-RuvC complex processes Holliday junction (HJ) DNA during genetic recombination and DNA repair, while the RuvA-RuvB complex plays an important role in the rescue of blocked DNA replication forks via replication fork reversal (RFR). RuvA specifically binds to HJ cruciform DNA, conferring on it an open structure. The RuvB hexamer acts as an ATP-dependent pump, pulling dsDNA into and through the RuvAB complex. HJ branch migration allows RuvC to scan DNA until it finds its consensus sequence, where it cleaves and resolves the cruciform DNA.</text>
</comment>
<evidence type="ECO:0000256" key="4">
    <source>
        <dbReference type="ARBA" id="ARBA00023172"/>
    </source>
</evidence>
<dbReference type="HAMAP" id="MF_00031">
    <property type="entry name" value="DNA_HJ_migration_RuvA"/>
    <property type="match status" value="1"/>
</dbReference>
<dbReference type="Gene3D" id="1.10.150.20">
    <property type="entry name" value="5' to 3' exonuclease, C-terminal subdomain"/>
    <property type="match status" value="1"/>
</dbReference>
<organism evidence="8 9">
    <name type="scientific">Desulfitobacterium dichloroeliminans (strain LMG P-21439 / DCA1)</name>
    <dbReference type="NCBI Taxonomy" id="871963"/>
    <lineage>
        <taxon>Bacteria</taxon>
        <taxon>Bacillati</taxon>
        <taxon>Bacillota</taxon>
        <taxon>Clostridia</taxon>
        <taxon>Eubacteriales</taxon>
        <taxon>Desulfitobacteriaceae</taxon>
        <taxon>Desulfitobacterium</taxon>
    </lineage>
</organism>
<keyword evidence="8" id="KW-0547">Nucleotide-binding</keyword>
<comment type="subcellular location">
    <subcellularLocation>
        <location evidence="6">Cytoplasm</location>
    </subcellularLocation>
</comment>
<comment type="caution">
    <text evidence="6">Lacks conserved residue(s) required for the propagation of feature annotation.</text>
</comment>
<feature type="region of interest" description="Domain III" evidence="6">
    <location>
        <begin position="145"/>
        <end position="203"/>
    </location>
</feature>
<dbReference type="InterPro" id="IPR036267">
    <property type="entry name" value="RuvA_C_sf"/>
</dbReference>
<dbReference type="NCBIfam" id="TIGR00084">
    <property type="entry name" value="ruvA"/>
    <property type="match status" value="1"/>
</dbReference>
<evidence type="ECO:0000259" key="7">
    <source>
        <dbReference type="SMART" id="SM00278"/>
    </source>
</evidence>
<dbReference type="SUPFAM" id="SSF46929">
    <property type="entry name" value="DNA helicase RuvA subunit, C-terminal domain"/>
    <property type="match status" value="1"/>
</dbReference>
<evidence type="ECO:0000313" key="8">
    <source>
        <dbReference type="EMBL" id="AGA69949.1"/>
    </source>
</evidence>
<keyword evidence="8" id="KW-0347">Helicase</keyword>
<dbReference type="SMART" id="SM00278">
    <property type="entry name" value="HhH1"/>
    <property type="match status" value="2"/>
</dbReference>
<keyword evidence="9" id="KW-1185">Reference proteome</keyword>
<dbReference type="GO" id="GO:0009378">
    <property type="term" value="F:four-way junction helicase activity"/>
    <property type="evidence" value="ECO:0007669"/>
    <property type="project" value="InterPro"/>
</dbReference>
<proteinExistence type="inferred from homology"/>
<dbReference type="Pfam" id="PF14520">
    <property type="entry name" value="HHH_5"/>
    <property type="match status" value="1"/>
</dbReference>
<evidence type="ECO:0000256" key="1">
    <source>
        <dbReference type="ARBA" id="ARBA00022490"/>
    </source>
</evidence>
<dbReference type="InterPro" id="IPR013849">
    <property type="entry name" value="DNA_helicase_Holl-junc_RuvA_I"/>
</dbReference>
<evidence type="ECO:0000256" key="2">
    <source>
        <dbReference type="ARBA" id="ARBA00022763"/>
    </source>
</evidence>
<dbReference type="InterPro" id="IPR010994">
    <property type="entry name" value="RuvA_2-like"/>
</dbReference>
<dbReference type="GO" id="GO:0009379">
    <property type="term" value="C:Holliday junction helicase complex"/>
    <property type="evidence" value="ECO:0007669"/>
    <property type="project" value="InterPro"/>
</dbReference>
<comment type="domain">
    <text evidence="6">Has three domains with a flexible linker between the domains II and III and assumes an 'L' shape. Domain III is highly mobile and contacts RuvB.</text>
</comment>
<dbReference type="RefSeq" id="WP_015262920.1">
    <property type="nucleotide sequence ID" value="NC_019903.1"/>
</dbReference>
<dbReference type="GO" id="GO:0006281">
    <property type="term" value="P:DNA repair"/>
    <property type="evidence" value="ECO:0007669"/>
    <property type="project" value="UniProtKB-UniRule"/>
</dbReference>
<evidence type="ECO:0000256" key="3">
    <source>
        <dbReference type="ARBA" id="ARBA00023125"/>
    </source>
</evidence>
<evidence type="ECO:0000313" key="9">
    <source>
        <dbReference type="Proteomes" id="UP000010797"/>
    </source>
</evidence>
<feature type="domain" description="Helix-hairpin-helix DNA-binding motif class 1" evidence="7">
    <location>
        <begin position="72"/>
        <end position="91"/>
    </location>
</feature>
<dbReference type="InterPro" id="IPR000085">
    <property type="entry name" value="RuvA"/>
</dbReference>
<dbReference type="AlphaFoldDB" id="L0F7Z1"/>
<dbReference type="GO" id="GO:0048476">
    <property type="term" value="C:Holliday junction resolvase complex"/>
    <property type="evidence" value="ECO:0007669"/>
    <property type="project" value="UniProtKB-UniRule"/>
</dbReference>
<dbReference type="Gene3D" id="1.10.8.10">
    <property type="entry name" value="DNA helicase RuvA subunit, C-terminal domain"/>
    <property type="match status" value="1"/>
</dbReference>
<reference evidence="9" key="1">
    <citation type="submission" date="2012-02" db="EMBL/GenBank/DDBJ databases">
        <title>Complete sequence of Desulfitobacterium dichloroeliminans LMG P-21439.</title>
        <authorList>
            <person name="Lucas S."/>
            <person name="Han J."/>
            <person name="Lapidus A."/>
            <person name="Cheng J.-F."/>
            <person name="Goodwin L."/>
            <person name="Pitluck S."/>
            <person name="Peters L."/>
            <person name="Ovchinnikova G."/>
            <person name="Teshima H."/>
            <person name="Detter J.C."/>
            <person name="Han C."/>
            <person name="Tapia R."/>
            <person name="Land M."/>
            <person name="Hauser L."/>
            <person name="Kyrpides N."/>
            <person name="Ivanova N."/>
            <person name="Pagani I."/>
            <person name="Kruse T."/>
            <person name="de Vos W.M."/>
            <person name="Boon N."/>
            <person name="Smidt H."/>
            <person name="Woyke T."/>
        </authorList>
    </citation>
    <scope>NUCLEOTIDE SEQUENCE [LARGE SCALE GENOMIC DNA]</scope>
    <source>
        <strain evidence="9">LMG P-21439 / DCA1</strain>
    </source>
</reference>
<evidence type="ECO:0000256" key="6">
    <source>
        <dbReference type="HAMAP-Rule" id="MF_00031"/>
    </source>
</evidence>
<dbReference type="OrthoDB" id="5293449at2"/>
<dbReference type="SUPFAM" id="SSF47781">
    <property type="entry name" value="RuvA domain 2-like"/>
    <property type="match status" value="1"/>
</dbReference>
<dbReference type="STRING" id="871963.Desdi_2526"/>
<evidence type="ECO:0000256" key="5">
    <source>
        <dbReference type="ARBA" id="ARBA00023204"/>
    </source>
</evidence>
<dbReference type="GO" id="GO:0006310">
    <property type="term" value="P:DNA recombination"/>
    <property type="evidence" value="ECO:0007669"/>
    <property type="project" value="UniProtKB-UniRule"/>
</dbReference>
<dbReference type="KEGG" id="ddl:Desdi_2526"/>
<dbReference type="Pfam" id="PF01330">
    <property type="entry name" value="RuvA_N"/>
    <property type="match status" value="1"/>
</dbReference>
<keyword evidence="1 6" id="KW-0963">Cytoplasm</keyword>
<keyword evidence="2 6" id="KW-0227">DNA damage</keyword>
<dbReference type="SUPFAM" id="SSF50249">
    <property type="entry name" value="Nucleic acid-binding proteins"/>
    <property type="match status" value="1"/>
</dbReference>
<feature type="domain" description="Helix-hairpin-helix DNA-binding motif class 1" evidence="7">
    <location>
        <begin position="107"/>
        <end position="126"/>
    </location>
</feature>
<dbReference type="EMBL" id="CP003344">
    <property type="protein sequence ID" value="AGA69949.1"/>
    <property type="molecule type" value="Genomic_DNA"/>
</dbReference>
<accession>L0F7Z1</accession>
<dbReference type="GO" id="GO:0005524">
    <property type="term" value="F:ATP binding"/>
    <property type="evidence" value="ECO:0007669"/>
    <property type="project" value="InterPro"/>
</dbReference>
<gene>
    <name evidence="6" type="primary">ruvA</name>
    <name evidence="8" type="ordered locus">Desdi_2526</name>
</gene>
<dbReference type="CDD" id="cd14332">
    <property type="entry name" value="UBA_RuvA_C"/>
    <property type="match status" value="1"/>
</dbReference>
<keyword evidence="8" id="KW-0378">Hydrolase</keyword>
<protein>
    <recommendedName>
        <fullName evidence="6">Holliday junction branch migration complex subunit RuvA</fullName>
    </recommendedName>
</protein>
<comment type="similarity">
    <text evidence="6">Belongs to the RuvA family.</text>
</comment>
<name>L0F7Z1_DESDL</name>
<comment type="subunit">
    <text evidence="6">Homotetramer. Forms an RuvA(8)-RuvB(12)-Holliday junction (HJ) complex. HJ DNA is sandwiched between 2 RuvA tetramers; dsDNA enters through RuvA and exits via RuvB. An RuvB hexamer assembles on each DNA strand where it exits the tetramer. Each RuvB hexamer is contacted by two RuvA subunits (via domain III) on 2 adjacent RuvB subunits; this complex drives branch migration. In the full resolvosome a probable DNA-RuvA(4)-RuvB(12)-RuvC(2) complex forms which resolves the HJ.</text>
</comment>
<dbReference type="Pfam" id="PF07499">
    <property type="entry name" value="RuvA_C"/>
    <property type="match status" value="1"/>
</dbReference>
<dbReference type="InterPro" id="IPR003583">
    <property type="entry name" value="Hlx-hairpin-Hlx_DNA-bd_motif"/>
</dbReference>
<keyword evidence="5 6" id="KW-0234">DNA repair</keyword>